<proteinExistence type="predicted"/>
<dbReference type="AlphaFoldDB" id="A0A8J8T8Q7"/>
<reference evidence="2" key="1">
    <citation type="submission" date="2019-06" db="EMBL/GenBank/DDBJ databases">
        <authorList>
            <person name="Zheng W."/>
        </authorList>
    </citation>
    <scope>NUCLEOTIDE SEQUENCE</scope>
    <source>
        <strain evidence="2">QDHG01</strain>
    </source>
</reference>
<organism evidence="2 3">
    <name type="scientific">Halteria grandinella</name>
    <dbReference type="NCBI Taxonomy" id="5974"/>
    <lineage>
        <taxon>Eukaryota</taxon>
        <taxon>Sar</taxon>
        <taxon>Alveolata</taxon>
        <taxon>Ciliophora</taxon>
        <taxon>Intramacronucleata</taxon>
        <taxon>Spirotrichea</taxon>
        <taxon>Stichotrichia</taxon>
        <taxon>Sporadotrichida</taxon>
        <taxon>Halteriidae</taxon>
        <taxon>Halteria</taxon>
    </lineage>
</organism>
<gene>
    <name evidence="2" type="ORF">FGO68_gene15363</name>
</gene>
<dbReference type="Proteomes" id="UP000785679">
    <property type="component" value="Unassembled WGS sequence"/>
</dbReference>
<keyword evidence="1" id="KW-1133">Transmembrane helix</keyword>
<keyword evidence="3" id="KW-1185">Reference proteome</keyword>
<comment type="caution">
    <text evidence="2">The sequence shown here is derived from an EMBL/GenBank/DDBJ whole genome shotgun (WGS) entry which is preliminary data.</text>
</comment>
<dbReference type="EMBL" id="RRYP01001511">
    <property type="protein sequence ID" value="TNV85850.1"/>
    <property type="molecule type" value="Genomic_DNA"/>
</dbReference>
<accession>A0A8J8T8Q7</accession>
<evidence type="ECO:0000313" key="3">
    <source>
        <dbReference type="Proteomes" id="UP000785679"/>
    </source>
</evidence>
<evidence type="ECO:0000313" key="2">
    <source>
        <dbReference type="EMBL" id="TNV85850.1"/>
    </source>
</evidence>
<keyword evidence="1" id="KW-0812">Transmembrane</keyword>
<keyword evidence="1" id="KW-0472">Membrane</keyword>
<protein>
    <submittedName>
        <fullName evidence="2">Uncharacterized protein</fullName>
    </submittedName>
</protein>
<evidence type="ECO:0000256" key="1">
    <source>
        <dbReference type="SAM" id="Phobius"/>
    </source>
</evidence>
<feature type="transmembrane region" description="Helical" evidence="1">
    <location>
        <begin position="136"/>
        <end position="162"/>
    </location>
</feature>
<sequence length="163" mass="18738">MFSLSRVLKVYFVHKSLTACFSGKRIGTYTRFVIMSSNLLTTTKSQKSRTSILHTISKKQISRQPTLTGITQTSNIIQSLIFFSAMIIQNFSVHIEKFSEDNRGEIYKHYTMGLMFEASVIDEKIQAIKDKFIRTFLVRFLPPFLGVVMITLICEAMFIVIFT</sequence>
<name>A0A8J8T8Q7_HALGN</name>